<name>A0A2K5EX52_AOTNA</name>
<dbReference type="AlphaFoldDB" id="A0A2K5EX52"/>
<reference evidence="1" key="2">
    <citation type="submission" date="2025-09" db="UniProtKB">
        <authorList>
            <consortium name="Ensembl"/>
        </authorList>
    </citation>
    <scope>IDENTIFICATION</scope>
</reference>
<dbReference type="Proteomes" id="UP000233020">
    <property type="component" value="Unplaced"/>
</dbReference>
<accession>A0A2K5EX52</accession>
<evidence type="ECO:0000313" key="1">
    <source>
        <dbReference type="Ensembl" id="ENSANAP00000037804.1"/>
    </source>
</evidence>
<sequence>MDTQKHIHKTHNSKNQFLQFFFLSIEFGKEGTSKNYYLLLSTAHYGQKSRRADLGTADTADKAEPECFAASWTFDPNSSVTVSNAHSTGMHQ</sequence>
<protein>
    <submittedName>
        <fullName evidence="1">Uncharacterized protein</fullName>
    </submittedName>
</protein>
<reference evidence="1" key="1">
    <citation type="submission" date="2025-08" db="UniProtKB">
        <authorList>
            <consortium name="Ensembl"/>
        </authorList>
    </citation>
    <scope>IDENTIFICATION</scope>
</reference>
<organism evidence="1 2">
    <name type="scientific">Aotus nancymaae</name>
    <name type="common">Ma's night monkey</name>
    <dbReference type="NCBI Taxonomy" id="37293"/>
    <lineage>
        <taxon>Eukaryota</taxon>
        <taxon>Metazoa</taxon>
        <taxon>Chordata</taxon>
        <taxon>Craniata</taxon>
        <taxon>Vertebrata</taxon>
        <taxon>Euteleostomi</taxon>
        <taxon>Mammalia</taxon>
        <taxon>Eutheria</taxon>
        <taxon>Euarchontoglires</taxon>
        <taxon>Primates</taxon>
        <taxon>Haplorrhini</taxon>
        <taxon>Platyrrhini</taxon>
        <taxon>Aotidae</taxon>
        <taxon>Aotus</taxon>
    </lineage>
</organism>
<dbReference type="Ensembl" id="ENSANAT00000055887.1">
    <property type="protein sequence ID" value="ENSANAP00000037804.1"/>
    <property type="gene ID" value="ENSANAG00000036380.1"/>
</dbReference>
<keyword evidence="2" id="KW-1185">Reference proteome</keyword>
<proteinExistence type="predicted"/>
<evidence type="ECO:0000313" key="2">
    <source>
        <dbReference type="Proteomes" id="UP000233020"/>
    </source>
</evidence>